<dbReference type="AlphaFoldDB" id="A0A368ZBC6"/>
<keyword evidence="3" id="KW-1185">Reference proteome</keyword>
<keyword evidence="1" id="KW-0472">Membrane</keyword>
<dbReference type="RefSeq" id="WP_114347545.1">
    <property type="nucleotide sequence ID" value="NZ_QPJL01000001.1"/>
</dbReference>
<name>A0A368ZBC6_9RHOB</name>
<proteinExistence type="predicted"/>
<organism evidence="2 3">
    <name type="scientific">Paracoccus lutimaris</name>
    <dbReference type="NCBI Taxonomy" id="1490030"/>
    <lineage>
        <taxon>Bacteria</taxon>
        <taxon>Pseudomonadati</taxon>
        <taxon>Pseudomonadota</taxon>
        <taxon>Alphaproteobacteria</taxon>
        <taxon>Rhodobacterales</taxon>
        <taxon>Paracoccaceae</taxon>
        <taxon>Paracoccus</taxon>
    </lineage>
</organism>
<keyword evidence="1" id="KW-1133">Transmembrane helix</keyword>
<dbReference type="Proteomes" id="UP000253345">
    <property type="component" value="Unassembled WGS sequence"/>
</dbReference>
<evidence type="ECO:0008006" key="4">
    <source>
        <dbReference type="Google" id="ProtNLM"/>
    </source>
</evidence>
<gene>
    <name evidence="2" type="ORF">DFP89_101232</name>
</gene>
<reference evidence="2 3" key="1">
    <citation type="submission" date="2018-07" db="EMBL/GenBank/DDBJ databases">
        <title>Genomic Encyclopedia of Type Strains, Phase III (KMG-III): the genomes of soil and plant-associated and newly described type strains.</title>
        <authorList>
            <person name="Whitman W."/>
        </authorList>
    </citation>
    <scope>NUCLEOTIDE SEQUENCE [LARGE SCALE GENOMIC DNA]</scope>
    <source>
        <strain evidence="2 3">CECT 8525</strain>
    </source>
</reference>
<keyword evidence="1" id="KW-0812">Transmembrane</keyword>
<dbReference type="EMBL" id="QPJL01000001">
    <property type="protein sequence ID" value="RCW88796.1"/>
    <property type="molecule type" value="Genomic_DNA"/>
</dbReference>
<comment type="caution">
    <text evidence="2">The sequence shown here is derived from an EMBL/GenBank/DDBJ whole genome shotgun (WGS) entry which is preliminary data.</text>
</comment>
<evidence type="ECO:0000313" key="2">
    <source>
        <dbReference type="EMBL" id="RCW88796.1"/>
    </source>
</evidence>
<feature type="transmembrane region" description="Helical" evidence="1">
    <location>
        <begin position="189"/>
        <end position="210"/>
    </location>
</feature>
<feature type="transmembrane region" description="Helical" evidence="1">
    <location>
        <begin position="12"/>
        <end position="30"/>
    </location>
</feature>
<feature type="transmembrane region" description="Helical" evidence="1">
    <location>
        <begin position="222"/>
        <end position="245"/>
    </location>
</feature>
<evidence type="ECO:0000256" key="1">
    <source>
        <dbReference type="SAM" id="Phobius"/>
    </source>
</evidence>
<feature type="transmembrane region" description="Helical" evidence="1">
    <location>
        <begin position="50"/>
        <end position="71"/>
    </location>
</feature>
<sequence>MIEYLYEILQTSQTLFFVTYLACLLFAIALGRRVGQHRRKVIGDRADEGANLVVGSLLGLMAFVLALNLSAATSRYEMRMGATLEEVNAIGTAMMQAGAVGGDQAESIAADLGQYLQLRYRYVRATRLTGEIQDINAQTNALQNKIWADVTRRVQESQTPATSSMMNAVNNAFDSSTAMRLAMEYRMPLQVIGLLLLMSVLGAAAVGYQFGLTQRKGRWPGILLSILWCVVVTEIIDIGSARIWAFRTDTRVYEWSMESAGIPLPPDVE</sequence>
<evidence type="ECO:0000313" key="3">
    <source>
        <dbReference type="Proteomes" id="UP000253345"/>
    </source>
</evidence>
<dbReference type="OrthoDB" id="272864at2"/>
<accession>A0A368ZBC6</accession>
<protein>
    <recommendedName>
        <fullName evidence="4">DUF4239 domain-containing protein</fullName>
    </recommendedName>
</protein>